<evidence type="ECO:0000313" key="3">
    <source>
        <dbReference type="Proteomes" id="UP000781932"/>
    </source>
</evidence>
<dbReference type="Proteomes" id="UP000781932">
    <property type="component" value="Unassembled WGS sequence"/>
</dbReference>
<protein>
    <submittedName>
        <fullName evidence="2">Uncharacterized protein</fullName>
    </submittedName>
</protein>
<accession>A0A9P6LPJ2</accession>
<reference evidence="2" key="2">
    <citation type="submission" date="2020-11" db="EMBL/GenBank/DDBJ databases">
        <title>Whole genome sequencing of Colletotrichum sp.</title>
        <authorList>
            <person name="Li H."/>
        </authorList>
    </citation>
    <scope>NUCLEOTIDE SEQUENCE</scope>
    <source>
        <strain evidence="2">CkLH20</strain>
    </source>
</reference>
<feature type="compositionally biased region" description="Polar residues" evidence="1">
    <location>
        <begin position="184"/>
        <end position="198"/>
    </location>
</feature>
<feature type="region of interest" description="Disordered" evidence="1">
    <location>
        <begin position="294"/>
        <end position="314"/>
    </location>
</feature>
<dbReference type="OrthoDB" id="4838893at2759"/>
<name>A0A9P6LPJ2_9PEZI</name>
<dbReference type="AlphaFoldDB" id="A0A9P6LPJ2"/>
<reference evidence="2" key="1">
    <citation type="submission" date="2020-03" db="EMBL/GenBank/DDBJ databases">
        <authorList>
            <person name="He L."/>
        </authorList>
    </citation>
    <scope>NUCLEOTIDE SEQUENCE</scope>
    <source>
        <strain evidence="2">CkLH20</strain>
    </source>
</reference>
<comment type="caution">
    <text evidence="2">The sequence shown here is derived from an EMBL/GenBank/DDBJ whole genome shotgun (WGS) entry which is preliminary data.</text>
</comment>
<feature type="region of interest" description="Disordered" evidence="1">
    <location>
        <begin position="171"/>
        <end position="200"/>
    </location>
</feature>
<dbReference type="GeneID" id="62157785"/>
<dbReference type="EMBL" id="JAATWM020000004">
    <property type="protein sequence ID" value="KAF9880950.1"/>
    <property type="molecule type" value="Genomic_DNA"/>
</dbReference>
<gene>
    <name evidence="2" type="ORF">CkaCkLH20_01992</name>
</gene>
<organism evidence="2 3">
    <name type="scientific">Colletotrichum karsti</name>
    <dbReference type="NCBI Taxonomy" id="1095194"/>
    <lineage>
        <taxon>Eukaryota</taxon>
        <taxon>Fungi</taxon>
        <taxon>Dikarya</taxon>
        <taxon>Ascomycota</taxon>
        <taxon>Pezizomycotina</taxon>
        <taxon>Sordariomycetes</taxon>
        <taxon>Hypocreomycetidae</taxon>
        <taxon>Glomerellales</taxon>
        <taxon>Glomerellaceae</taxon>
        <taxon>Colletotrichum</taxon>
        <taxon>Colletotrichum boninense species complex</taxon>
    </lineage>
</organism>
<proteinExistence type="predicted"/>
<dbReference type="RefSeq" id="XP_038750411.1">
    <property type="nucleotide sequence ID" value="XM_038884711.1"/>
</dbReference>
<keyword evidence="3" id="KW-1185">Reference proteome</keyword>
<evidence type="ECO:0000313" key="2">
    <source>
        <dbReference type="EMBL" id="KAF9880950.1"/>
    </source>
</evidence>
<sequence>MSLDHFRTSNNEKIPWCLGAIRSMDTHLATHKLDSRTYQYLELNSLPTKLDCVHEESDCPFLENHRIVPKLGSLIDESVKNDALQRGEMRTVVCLPWMYGWTMPSWTGDIRPPLLVTAEECEGREVLEALFAAGDDRADVPSWGLTGTSFCLPQYQRPPCALPISSDWSTSTVGPTVRGPAPVQPSSETNRSSVSPGSWKTAVTAATATATAAINRKPHSRRCLPRQAEENMANVDLLDVSGESLDTAVKSNNTGNKIAARGKYAQQHYNKPSDTGNKITEAQFNEWMAVSLDFPGAQQNQNKPSDAGNKITEA</sequence>
<evidence type="ECO:0000256" key="1">
    <source>
        <dbReference type="SAM" id="MobiDB-lite"/>
    </source>
</evidence>